<dbReference type="EMBL" id="CP003923">
    <property type="protein sequence ID" value="AIC93808.1"/>
    <property type="molecule type" value="Genomic_DNA"/>
</dbReference>
<dbReference type="RefSeq" id="WP_038478363.1">
    <property type="nucleotide sequence ID" value="NZ_CP003923.1"/>
</dbReference>
<dbReference type="Proteomes" id="UP000027142">
    <property type="component" value="Chromosome"/>
</dbReference>
<keyword evidence="2" id="KW-1185">Reference proteome</keyword>
<sequence length="118" mass="13679">MDNSKQLYYVNLNPISMDTISLTKVDDGQLIEYEISATEAEKEEFERLLREVHKHDVELGNLFSFKHFDDVTADADKDEYQTGMNDIYDRLYALGTEETKQKISEIHLQNEDDTTPGL</sequence>
<evidence type="ECO:0000313" key="1">
    <source>
        <dbReference type="EMBL" id="AIC93808.1"/>
    </source>
</evidence>
<dbReference type="HOGENOM" id="CLU_2153235_0_0_9"/>
<accession>A0A060LZS3</accession>
<dbReference type="KEGG" id="ble:BleG1_1205"/>
<organism evidence="1 2">
    <name type="scientific">Shouchella lehensis G1</name>
    <dbReference type="NCBI Taxonomy" id="1246626"/>
    <lineage>
        <taxon>Bacteria</taxon>
        <taxon>Bacillati</taxon>
        <taxon>Bacillota</taxon>
        <taxon>Bacilli</taxon>
        <taxon>Bacillales</taxon>
        <taxon>Bacillaceae</taxon>
        <taxon>Shouchella</taxon>
    </lineage>
</organism>
<dbReference type="STRING" id="1246626.BleG1_1205"/>
<proteinExistence type="predicted"/>
<dbReference type="AlphaFoldDB" id="A0A060LZS3"/>
<name>A0A060LZS3_9BACI</name>
<evidence type="ECO:0000313" key="2">
    <source>
        <dbReference type="Proteomes" id="UP000027142"/>
    </source>
</evidence>
<gene>
    <name evidence="1" type="ORF">BleG1_1205</name>
</gene>
<dbReference type="eggNOG" id="ENOG502ZTN7">
    <property type="taxonomic scope" value="Bacteria"/>
</dbReference>
<dbReference type="PATRIC" id="fig|1246626.3.peg.1208"/>
<dbReference type="OrthoDB" id="2706506at2"/>
<protein>
    <submittedName>
        <fullName evidence="1">Uncharacterized protein</fullName>
    </submittedName>
</protein>
<reference evidence="1 2" key="1">
    <citation type="journal article" date="2014" name="Gene">
        <title>A comparative genomic analysis of the alkalitolerant soil bacterium Bacillus lehensis G1.</title>
        <authorList>
            <person name="Noor Y.M."/>
            <person name="Samsulrizal N.H."/>
            <person name="Jema'on N.A."/>
            <person name="Low K.O."/>
            <person name="Ramli A.N."/>
            <person name="Alias N.I."/>
            <person name="Damis S.I."/>
            <person name="Fuzi S.F."/>
            <person name="Isa M.N."/>
            <person name="Murad A.M."/>
            <person name="Raih M.F."/>
            <person name="Bakar F.D."/>
            <person name="Najimudin N."/>
            <person name="Mahadi N.M."/>
            <person name="Illias R.M."/>
        </authorList>
    </citation>
    <scope>NUCLEOTIDE SEQUENCE [LARGE SCALE GENOMIC DNA]</scope>
    <source>
        <strain evidence="1 2">G1</strain>
    </source>
</reference>